<dbReference type="STRING" id="279058.LT85_1637"/>
<dbReference type="Pfam" id="PF12680">
    <property type="entry name" value="SnoaL_2"/>
    <property type="match status" value="1"/>
</dbReference>
<dbReference type="SUPFAM" id="SSF54427">
    <property type="entry name" value="NTF2-like"/>
    <property type="match status" value="1"/>
</dbReference>
<dbReference type="AlphaFoldDB" id="A0A0A1FAM3"/>
<dbReference type="HOGENOM" id="CLU_135625_2_0_4"/>
<dbReference type="EMBL" id="CP009962">
    <property type="protein sequence ID" value="AIY40795.1"/>
    <property type="molecule type" value="Genomic_DNA"/>
</dbReference>
<evidence type="ECO:0000313" key="2">
    <source>
        <dbReference type="EMBL" id="AIY40795.1"/>
    </source>
</evidence>
<name>A0A0A1FAM3_9BURK</name>
<feature type="domain" description="SnoaL-like" evidence="1">
    <location>
        <begin position="30"/>
        <end position="128"/>
    </location>
</feature>
<dbReference type="InterPro" id="IPR032710">
    <property type="entry name" value="NTF2-like_dom_sf"/>
</dbReference>
<keyword evidence="3" id="KW-1185">Reference proteome</keyword>
<evidence type="ECO:0000313" key="3">
    <source>
        <dbReference type="Proteomes" id="UP000030302"/>
    </source>
</evidence>
<evidence type="ECO:0000259" key="1">
    <source>
        <dbReference type="Pfam" id="PF12680"/>
    </source>
</evidence>
<dbReference type="Gene3D" id="3.10.450.50">
    <property type="match status" value="1"/>
</dbReference>
<dbReference type="Proteomes" id="UP000030302">
    <property type="component" value="Chromosome"/>
</dbReference>
<protein>
    <recommendedName>
        <fullName evidence="1">SnoaL-like domain-containing protein</fullName>
    </recommendedName>
</protein>
<organism evidence="2 3">
    <name type="scientific">Collimonas arenae</name>
    <dbReference type="NCBI Taxonomy" id="279058"/>
    <lineage>
        <taxon>Bacteria</taxon>
        <taxon>Pseudomonadati</taxon>
        <taxon>Pseudomonadota</taxon>
        <taxon>Betaproteobacteria</taxon>
        <taxon>Burkholderiales</taxon>
        <taxon>Oxalobacteraceae</taxon>
        <taxon>Collimonas</taxon>
    </lineage>
</organism>
<sequence length="143" mass="16167">MRFLATGTRSHFFTFIAKMTSYSNTPQDIVQAQLDAYNAKDIDALLLTYAPDAEQYALHGELLARGHAQMRPRFLTRFAEPDLHARLLNRTVMANLVIDYELITRNFPDGVGTMEMLCVYEVAHGLIQKASFAPGEIRMNILS</sequence>
<gene>
    <name evidence="2" type="ORF">LT85_1637</name>
</gene>
<dbReference type="KEGG" id="care:LT85_1637"/>
<reference evidence="3" key="1">
    <citation type="journal article" date="2014" name="Soil Biol. Biochem.">
        <title>Structure and function of bacterial communities in ageing soils: Insights from the Mendocino ecological staircase.</title>
        <authorList>
            <person name="Uroz S."/>
            <person name="Tech J.J."/>
            <person name="Sawaya N.A."/>
            <person name="Frey-Klett P."/>
            <person name="Leveau J.H.J."/>
        </authorList>
    </citation>
    <scope>NUCLEOTIDE SEQUENCE [LARGE SCALE GENOMIC DNA]</scope>
    <source>
        <strain evidence="3">Cal35</strain>
    </source>
</reference>
<accession>A0A0A1FAM3</accession>
<proteinExistence type="predicted"/>
<dbReference type="InterPro" id="IPR037401">
    <property type="entry name" value="SnoaL-like"/>
</dbReference>